<dbReference type="STRING" id="573570.F7310_08780"/>
<evidence type="ECO:0000313" key="2">
    <source>
        <dbReference type="Proteomes" id="UP000184222"/>
    </source>
</evidence>
<dbReference type="Pfam" id="PF11659">
    <property type="entry name" value="DUF3261"/>
    <property type="match status" value="1"/>
</dbReference>
<evidence type="ECO:0008006" key="3">
    <source>
        <dbReference type="Google" id="ProtNLM"/>
    </source>
</evidence>
<dbReference type="KEGG" id="frx:F7310_08780"/>
<dbReference type="OrthoDB" id="5604625at2"/>
<dbReference type="PROSITE" id="PS51257">
    <property type="entry name" value="PROKAR_LIPOPROTEIN"/>
    <property type="match status" value="1"/>
</dbReference>
<proteinExistence type="predicted"/>
<protein>
    <recommendedName>
        <fullName evidence="3">DUF3261 domain-containing protein</fullName>
    </recommendedName>
</protein>
<gene>
    <name evidence="1" type="ORF">F7310_08780</name>
</gene>
<dbReference type="Proteomes" id="UP000184222">
    <property type="component" value="Chromosome"/>
</dbReference>
<dbReference type="AlphaFoldDB" id="A0A1L4BUD3"/>
<dbReference type="RefSeq" id="WP_072713228.1">
    <property type="nucleotide sequence ID" value="NZ_CP016796.1"/>
</dbReference>
<accession>A0A1L4BUD3</accession>
<sequence>MKNRILVIFFIFFFLSSCSLFQTKQKIDVKVAITPNNTVTLPQPDQLGLNKTISQIVSATYYDKNGKQKNLTSNMVIEVNSKHIVMIALSGWGSSLFKLDYDGSSIQSSSLPMPNKNIGVKQSLIEFIISQAPINVVQKMFANTDITVSEQANQRAIMTTNGKKILVIKYSNNSKKISIHNYHYNYTINITNLN</sequence>
<reference evidence="1 2" key="1">
    <citation type="journal article" date="2016" name="Appl. Environ. Microbiol.">
        <title>Whole genome relationships among Francisella bacteria of diverse origin define new species and provide specific regions for detection.</title>
        <authorList>
            <person name="Challacombe J.F."/>
            <person name="Petersen J.M."/>
            <person name="Gallegos-Graves V."/>
            <person name="Hodge D."/>
            <person name="Pillai S."/>
            <person name="Kuske C.R."/>
        </authorList>
    </citation>
    <scope>NUCLEOTIDE SEQUENCE [LARGE SCALE GENOMIC DNA]</scope>
    <source>
        <strain evidence="2">TX07-7310</strain>
    </source>
</reference>
<dbReference type="InterPro" id="IPR021675">
    <property type="entry name" value="DUF3261"/>
</dbReference>
<dbReference type="EMBL" id="CP016796">
    <property type="protein sequence ID" value="API87447.1"/>
    <property type="molecule type" value="Genomic_DNA"/>
</dbReference>
<organism evidence="1 2">
    <name type="scientific">Francisella uliginis</name>
    <dbReference type="NCBI Taxonomy" id="573570"/>
    <lineage>
        <taxon>Bacteria</taxon>
        <taxon>Pseudomonadati</taxon>
        <taxon>Pseudomonadota</taxon>
        <taxon>Gammaproteobacteria</taxon>
        <taxon>Thiotrichales</taxon>
        <taxon>Francisellaceae</taxon>
        <taxon>Francisella</taxon>
    </lineage>
</organism>
<name>A0A1L4BUD3_9GAMM</name>
<keyword evidence="2" id="KW-1185">Reference proteome</keyword>
<evidence type="ECO:0000313" key="1">
    <source>
        <dbReference type="EMBL" id="API87447.1"/>
    </source>
</evidence>